<dbReference type="PROSITE" id="PS51708">
    <property type="entry name" value="CHAD"/>
    <property type="match status" value="1"/>
</dbReference>
<evidence type="ECO:0000259" key="1">
    <source>
        <dbReference type="PROSITE" id="PS51708"/>
    </source>
</evidence>
<evidence type="ECO:0000313" key="3">
    <source>
        <dbReference type="Proteomes" id="UP000561066"/>
    </source>
</evidence>
<dbReference type="Gene3D" id="1.40.20.10">
    <property type="entry name" value="CHAD domain"/>
    <property type="match status" value="1"/>
</dbReference>
<dbReference type="InterPro" id="IPR038186">
    <property type="entry name" value="CHAD_dom_sf"/>
</dbReference>
<dbReference type="PANTHER" id="PTHR39339">
    <property type="entry name" value="SLR1444 PROTEIN"/>
    <property type="match status" value="1"/>
</dbReference>
<evidence type="ECO:0000313" key="2">
    <source>
        <dbReference type="EMBL" id="MBB2175143.1"/>
    </source>
</evidence>
<accession>A0A7W4J5J8</accession>
<dbReference type="RefSeq" id="WP_182941645.1">
    <property type="nucleotide sequence ID" value="NZ_JABEQH010000004.1"/>
</dbReference>
<gene>
    <name evidence="2" type="ORF">HLH21_04280</name>
</gene>
<dbReference type="Pfam" id="PF05235">
    <property type="entry name" value="CHAD"/>
    <property type="match status" value="1"/>
</dbReference>
<dbReference type="PANTHER" id="PTHR39339:SF1">
    <property type="entry name" value="CHAD DOMAIN-CONTAINING PROTEIN"/>
    <property type="match status" value="1"/>
</dbReference>
<dbReference type="SMART" id="SM00880">
    <property type="entry name" value="CHAD"/>
    <property type="match status" value="1"/>
</dbReference>
<reference evidence="2 3" key="1">
    <citation type="submission" date="2020-04" db="EMBL/GenBank/DDBJ databases">
        <title>Description of novel Gluconacetobacter.</title>
        <authorList>
            <person name="Sombolestani A."/>
        </authorList>
    </citation>
    <scope>NUCLEOTIDE SEQUENCE [LARGE SCALE GENOMIC DNA]</scope>
    <source>
        <strain evidence="2 3">LMG 21312</strain>
    </source>
</reference>
<proteinExistence type="predicted"/>
<dbReference type="EMBL" id="JABEQH010000004">
    <property type="protein sequence ID" value="MBB2175143.1"/>
    <property type="molecule type" value="Genomic_DNA"/>
</dbReference>
<organism evidence="2 3">
    <name type="scientific">Gluconacetobacter johannae</name>
    <dbReference type="NCBI Taxonomy" id="112140"/>
    <lineage>
        <taxon>Bacteria</taxon>
        <taxon>Pseudomonadati</taxon>
        <taxon>Pseudomonadota</taxon>
        <taxon>Alphaproteobacteria</taxon>
        <taxon>Acetobacterales</taxon>
        <taxon>Acetobacteraceae</taxon>
        <taxon>Gluconacetobacter</taxon>
    </lineage>
</organism>
<feature type="domain" description="CHAD" evidence="1">
    <location>
        <begin position="23"/>
        <end position="311"/>
    </location>
</feature>
<protein>
    <submittedName>
        <fullName evidence="2">CHAD domain-containing protein</fullName>
    </submittedName>
</protein>
<dbReference type="Proteomes" id="UP000561066">
    <property type="component" value="Unassembled WGS sequence"/>
</dbReference>
<keyword evidence="3" id="KW-1185">Reference proteome</keyword>
<dbReference type="InterPro" id="IPR007899">
    <property type="entry name" value="CHAD_dom"/>
</dbReference>
<name>A0A7W4J5J8_9PROT</name>
<dbReference type="AlphaFoldDB" id="A0A7W4J5J8"/>
<comment type="caution">
    <text evidence="2">The sequence shown here is derived from an EMBL/GenBank/DDBJ whole genome shotgun (WGS) entry which is preliminary data.</text>
</comment>
<sequence length="318" mass="34417">MPDIVVPAIPDSLKAGPVVLGHGDTVRTAACTIIAAIHAHLAANLDAAIDGRNPEGVHQVRVALRRFRVLAGLLRRDSPNVVLDGASGHARTLAHGLNDARNWDVFTITTLPGLGALAHVGVDAPGVLGPLAGPLRQGAADTARAALGGTEARRFVYLLEQMIDGAVWIAPLPATVQQTLDEPAADFAARHLTRLHRKAQRQGRDLALLAPEERHQLRLTLKKLRYTAEFFQSLHAPGTGAAPYIRRLSRLQDVLGMDSDVLTTRALLARIGETAPGPDIQYTLGAVAGFLCCRQAAMQDRTYARWRKFRRQSVFWHA</sequence>